<dbReference type="Gene3D" id="1.10.150.320">
    <property type="entry name" value="Photosystem II 12 kDa extrinsic protein"/>
    <property type="match status" value="2"/>
</dbReference>
<accession>A0A7V5UDY8</accession>
<dbReference type="Proteomes" id="UP000886124">
    <property type="component" value="Unassembled WGS sequence"/>
</dbReference>
<dbReference type="SUPFAM" id="SSF47781">
    <property type="entry name" value="RuvA domain 2-like"/>
    <property type="match status" value="2"/>
</dbReference>
<protein>
    <recommendedName>
        <fullName evidence="2">Helix-hairpin-helix domain-containing protein</fullName>
    </recommendedName>
</protein>
<proteinExistence type="predicted"/>
<organism evidence="1">
    <name type="scientific">Caldithrix abyssi</name>
    <dbReference type="NCBI Taxonomy" id="187145"/>
    <lineage>
        <taxon>Bacteria</taxon>
        <taxon>Pseudomonadati</taxon>
        <taxon>Calditrichota</taxon>
        <taxon>Calditrichia</taxon>
        <taxon>Calditrichales</taxon>
        <taxon>Calditrichaceae</taxon>
        <taxon>Caldithrix</taxon>
    </lineage>
</organism>
<evidence type="ECO:0000313" key="1">
    <source>
        <dbReference type="EMBL" id="HHJ51644.1"/>
    </source>
</evidence>
<dbReference type="InterPro" id="IPR051675">
    <property type="entry name" value="Endo/Exo/Phosphatase_dom_1"/>
</dbReference>
<dbReference type="Pfam" id="PF12836">
    <property type="entry name" value="HHH_3"/>
    <property type="match status" value="2"/>
</dbReference>
<name>A0A7V5UDY8_CALAY</name>
<sequence>MSLLKTLPNISLKFFWLVFLWTTMLTAQQVANYSPQHQFDLNHATREQISRLPIPDAVAQRIYEHILYRGYFSSIYELNRIPGLTKDDFERIKPLIRIEPFPPLTTVQEKIERIYYLLDRWSSSEGVNDAFVDLWIEKALDPINVNKAGYDELVNLQNVSPVDAVSILKYREQVHWLRSARDLRRTPGLSNYAYRSVRYFLNYKEEGVAGWHGNFLVRMDNTPFMANVGDQTQEASLSAISSSLATGYNLLPNVYYKSRLSYGKNFKAGISYTRNINEPNHYYITDPVHIPEAKFYLDVENQRLFGVKLRRLILGNYSLAFGQGVVMENTDFFTPRKSGYGFRKRFRGISGDNSRTREFPLRGLAAQAEYKNLSAIGFISYDSRDAILNRKSSAPGEPLGFNQFIVLGQRFPYALDDSLRGPDSLKISWLNSVRELTYGGHVQYNFLPGTFVGVSFYESSYDRPLEPDPYEIVGQDANGNENWDRHRVTADDEIVQSYGGDIARGTNWLWKASKSFRRVYGFDFQTVYKNIVLQGEYGELDKGGSVFKLGDDPKALVLSAYLQYPTFNVLALYRNYDLGYDNPYQRSFSNSRRYKGTIYEDYYYLQSVLYGQLYQNNPQPQPEEGFFLSTYYQLNRKITTRVEYDNWMRKSDAAKQYRLVGTINYRPVFPVTIQLRQKWQAREEQNDLTSNLFYKNLEFRGRLRFRLSGYDRLDLMYAASKLVVHPRPRVFGDIVLDGEAITANYIHNFNRNLKLSGMLSYYKGFLWNFEDTQFVVMDSRRGAFRYWVSLYTRLSHHLALRMKYTAEHHKPVSNIEFQPWQSILDANPDKRFSAEWLRDYSNLYFVELNYNF</sequence>
<dbReference type="AlphaFoldDB" id="A0A7V5UDY8"/>
<dbReference type="PANTHER" id="PTHR21180">
    <property type="entry name" value="ENDONUCLEASE/EXONUCLEASE/PHOSPHATASE FAMILY DOMAIN-CONTAINING PROTEIN 1"/>
    <property type="match status" value="1"/>
</dbReference>
<dbReference type="PANTHER" id="PTHR21180:SF32">
    <property type="entry name" value="ENDONUCLEASE_EXONUCLEASE_PHOSPHATASE FAMILY DOMAIN-CONTAINING PROTEIN 1"/>
    <property type="match status" value="1"/>
</dbReference>
<gene>
    <name evidence="1" type="ORF">ENJ89_00490</name>
</gene>
<dbReference type="InterPro" id="IPR010994">
    <property type="entry name" value="RuvA_2-like"/>
</dbReference>
<evidence type="ECO:0008006" key="2">
    <source>
        <dbReference type="Google" id="ProtNLM"/>
    </source>
</evidence>
<dbReference type="EMBL" id="DROD01000030">
    <property type="protein sequence ID" value="HHJ51644.1"/>
    <property type="molecule type" value="Genomic_DNA"/>
</dbReference>
<reference evidence="1" key="1">
    <citation type="journal article" date="2020" name="mSystems">
        <title>Genome- and Community-Level Interaction Insights into Carbon Utilization and Element Cycling Functions of Hydrothermarchaeota in Hydrothermal Sediment.</title>
        <authorList>
            <person name="Zhou Z."/>
            <person name="Liu Y."/>
            <person name="Xu W."/>
            <person name="Pan J."/>
            <person name="Luo Z.H."/>
            <person name="Li M."/>
        </authorList>
    </citation>
    <scope>NUCLEOTIDE SEQUENCE [LARGE SCALE GENOMIC DNA]</scope>
    <source>
        <strain evidence="1">HyVt-527</strain>
    </source>
</reference>
<comment type="caution">
    <text evidence="1">The sequence shown here is derived from an EMBL/GenBank/DDBJ whole genome shotgun (WGS) entry which is preliminary data.</text>
</comment>